<evidence type="ECO:0000256" key="1">
    <source>
        <dbReference type="SAM" id="Coils"/>
    </source>
</evidence>
<comment type="caution">
    <text evidence="2">The sequence shown here is derived from an EMBL/GenBank/DDBJ whole genome shotgun (WGS) entry which is preliminary data.</text>
</comment>
<dbReference type="EMBL" id="JABEBT010000077">
    <property type="protein sequence ID" value="KAF7633414.1"/>
    <property type="molecule type" value="Genomic_DNA"/>
</dbReference>
<name>A0A8S9ZJP3_9BILA</name>
<feature type="non-terminal residue" evidence="2">
    <location>
        <position position="1"/>
    </location>
</feature>
<evidence type="ECO:0000313" key="2">
    <source>
        <dbReference type="EMBL" id="KAF7633414.1"/>
    </source>
</evidence>
<organism evidence="2 3">
    <name type="scientific">Meloidogyne graminicola</name>
    <dbReference type="NCBI Taxonomy" id="189291"/>
    <lineage>
        <taxon>Eukaryota</taxon>
        <taxon>Metazoa</taxon>
        <taxon>Ecdysozoa</taxon>
        <taxon>Nematoda</taxon>
        <taxon>Chromadorea</taxon>
        <taxon>Rhabditida</taxon>
        <taxon>Tylenchina</taxon>
        <taxon>Tylenchomorpha</taxon>
        <taxon>Tylenchoidea</taxon>
        <taxon>Meloidogynidae</taxon>
        <taxon>Meloidogyninae</taxon>
        <taxon>Meloidogyne</taxon>
    </lineage>
</organism>
<accession>A0A8S9ZJP3</accession>
<reference evidence="2" key="1">
    <citation type="journal article" date="2020" name="Ecol. Evol.">
        <title>Genome structure and content of the rice root-knot nematode (Meloidogyne graminicola).</title>
        <authorList>
            <person name="Phan N.T."/>
            <person name="Danchin E.G.J."/>
            <person name="Klopp C."/>
            <person name="Perfus-Barbeoch L."/>
            <person name="Kozlowski D.K."/>
            <person name="Koutsovoulos G.D."/>
            <person name="Lopez-Roques C."/>
            <person name="Bouchez O."/>
            <person name="Zahm M."/>
            <person name="Besnard G."/>
            <person name="Bellafiore S."/>
        </authorList>
    </citation>
    <scope>NUCLEOTIDE SEQUENCE</scope>
    <source>
        <strain evidence="2">VN-18</strain>
    </source>
</reference>
<sequence>LNLTKFKKIELNDEKKKLIQTVANILVPFIEKNRNEESFQIAETSASQFIFALIEAKRINFYQTNIEYIEEKMSQLEEERVEIDKNENIINTEIGGDRVDEMKKFNKKIKNLIMEASSLMNVFMPIIRDNKMIPVENKVKNQIELINSFANQFNRVVNEMKNYLNENEINGNRVVINKMMEELNKAERGKIKKFFFKIYLTK</sequence>
<gene>
    <name evidence="2" type="ORF">Mgra_00007207</name>
</gene>
<keyword evidence="3" id="KW-1185">Reference proteome</keyword>
<dbReference type="OrthoDB" id="5906108at2759"/>
<feature type="coiled-coil region" evidence="1">
    <location>
        <begin position="59"/>
        <end position="89"/>
    </location>
</feature>
<protein>
    <submittedName>
        <fullName evidence="2">Uncharacterized protein</fullName>
    </submittedName>
</protein>
<evidence type="ECO:0000313" key="3">
    <source>
        <dbReference type="Proteomes" id="UP000605970"/>
    </source>
</evidence>
<proteinExistence type="predicted"/>
<dbReference type="AlphaFoldDB" id="A0A8S9ZJP3"/>
<dbReference type="Proteomes" id="UP000605970">
    <property type="component" value="Unassembled WGS sequence"/>
</dbReference>
<keyword evidence="1" id="KW-0175">Coiled coil</keyword>